<dbReference type="GO" id="GO:0000981">
    <property type="term" value="F:DNA-binding transcription factor activity, RNA polymerase II-specific"/>
    <property type="evidence" value="ECO:0007669"/>
    <property type="project" value="InterPro"/>
</dbReference>
<feature type="compositionally biased region" description="Polar residues" evidence="14">
    <location>
        <begin position="219"/>
        <end position="229"/>
    </location>
</feature>
<dbReference type="InterPro" id="IPR021918">
    <property type="entry name" value="DUF3528"/>
</dbReference>
<evidence type="ECO:0000256" key="10">
    <source>
        <dbReference type="ARBA" id="ARBA00023242"/>
    </source>
</evidence>
<feature type="DNA-binding region" description="Homeobox" evidence="12">
    <location>
        <begin position="826"/>
        <end position="873"/>
    </location>
</feature>
<comment type="function">
    <text evidence="1">Sequence-specific transcription factor which is part of a developmental regulatory system that provides cells with specific positional identities on the anterior-posterior axis.</text>
</comment>
<dbReference type="FunFam" id="1.10.10.60:FF:000072">
    <property type="entry name" value="Homeobox protein Hox-B8"/>
    <property type="match status" value="1"/>
</dbReference>
<dbReference type="PROSITE" id="PS00027">
    <property type="entry name" value="HOMEOBOX_1"/>
    <property type="match status" value="2"/>
</dbReference>
<protein>
    <recommendedName>
        <fullName evidence="11">Homeobox protein Hox-C10</fullName>
    </recommendedName>
</protein>
<feature type="compositionally biased region" description="Basic and acidic residues" evidence="14">
    <location>
        <begin position="1369"/>
        <end position="1382"/>
    </location>
</feature>
<evidence type="ECO:0000313" key="16">
    <source>
        <dbReference type="EMBL" id="KAG8518310.1"/>
    </source>
</evidence>
<organism evidence="16 17">
    <name type="scientific">Galemys pyrenaicus</name>
    <name type="common">Iberian desman</name>
    <name type="synonym">Pyrenean desman</name>
    <dbReference type="NCBI Taxonomy" id="202257"/>
    <lineage>
        <taxon>Eukaryota</taxon>
        <taxon>Metazoa</taxon>
        <taxon>Chordata</taxon>
        <taxon>Craniata</taxon>
        <taxon>Vertebrata</taxon>
        <taxon>Euteleostomi</taxon>
        <taxon>Mammalia</taxon>
        <taxon>Eutheria</taxon>
        <taxon>Laurasiatheria</taxon>
        <taxon>Eulipotyphla</taxon>
        <taxon>Talpidae</taxon>
        <taxon>Galemys</taxon>
    </lineage>
</organism>
<evidence type="ECO:0000256" key="5">
    <source>
        <dbReference type="ARBA" id="ARBA00022473"/>
    </source>
</evidence>
<dbReference type="InterPro" id="IPR017970">
    <property type="entry name" value="Homeobox_CS"/>
</dbReference>
<evidence type="ECO:0000256" key="6">
    <source>
        <dbReference type="ARBA" id="ARBA00023015"/>
    </source>
</evidence>
<dbReference type="InterPro" id="IPR006711">
    <property type="entry name" value="Hox9_activation_N"/>
</dbReference>
<sequence>TGSKTSIWSRQKKRTMFNSVNLGNFCSPSRKERGADFGERGSCASNLYLPSCTYYVPEFPTVSSFLPQAPSRQISYPYSAQVPPVREVSYGLEPSGKWHPRNSYSSCYAAADELMHRECLPPSTVTEILMKNEGSYGSHHHPSAPHAAPAGFYSAVNKNSVLPQAFDRFFDNAYCGGGDAPAEPPCPGKGEAKGEPEAPPASGLASRAEAEAEAEEENTNPSSSGSAHSATKEPAKGAAPNAPRTRKKRCPYSKFQIRELEREFFFNVYINKEKRLQLSRMLNLTDRQVKIWFQNRRMKEKKLSRDRLQYFSGNPLLEWKTGLWPGLAPTAVARTSFRHLFHLLPDSVAVGQEPGMERGQPEGGKVGLGPFPSSTNGQAPPDITRAYAGATQKVRTEMEQVLQRQAYCTRLLGALEVKLPGPCKWVLKAAPESVGMGCAPPCPLSPFSNGDAAGARLLLAALHFAFPGGASFVRGEGLLRPYPEAAARWRCYSTLRAPQADNLTPLTSRPSESSRPFSNPIGLAPLAAPGGGERYSRSAGMYMQAGSDFNCGVMRGCGLAPSLSKRDEGSSPNLALNTYPSYLSQLDSWGDPKAAYRLEQPVGRPLSSCSYPPSVKEENVCCMYSAEKRAKSGPEAALYSHPLQESCLSEHEVPVPSYYRASPSYSALDKPPHCAGTNDFEAPFEQRASLNPRAEHLESPQLGGKVSFPETPKSDNQTPSPSEIKTEQSLVGPKGSPLESEKERAKTADSSPDTSDNEAKACPRGPLSSFAACTSSPASPTHDWGDAQERNSWQWELGMLAKAASLLEEEIKAENTTGNWLTAKSGRKKRCPYTKHQTLELEKEFLFNMYLTRERRLEISKTINLTDRQVKICNYYVDSLISHDNEDLLASRFPATGAHPAAARPSGLVPDCSDFPSCSFAPKPAVFSTSWAPVPSQSSVVYHPYGPQPHLGADTRYMRTWLEPLSGAVSFPSFPAGGRHYALKPDAYPGRRSDCGPGDGRSYPDYMYGSPGELRDRAPQTLPSPEADALAGSKHKEEKADLDPSNPVANWIHARSTRKKRCPYTKYQTLELEKEFLFNMYLTRDRRYEVARVLNLTERQVKICMSSYFVNPLFSKYKGGESLEPAYYDCRFPQSVGRSHALVYGPGGSAPGFQHASHHVQDFFHHGTSGISNSGYQQNPCSLSCHGDASKFYGYEALPRQSLYGAQQEASVVQYPDCKSSANSNSSEGQGHLNQNSSPSLMFPWMRPHGEKPFLFPPWSPALRGEARPNSPPNFPSPVCFPLLPFPQEGGKLGDRRGDFIGVLFCPAPGRRSGRQTYSRYQTLELEKEFLFNPYLTRKRRIEVSHALGLTERQVKIWFQNRRMKWKKENNKDKLPGARDEEKVEEEGNEEEEKEEEEKEENKD</sequence>
<dbReference type="GO" id="GO:0000978">
    <property type="term" value="F:RNA polymerase II cis-regulatory region sequence-specific DNA binding"/>
    <property type="evidence" value="ECO:0007669"/>
    <property type="project" value="TreeGrafter"/>
</dbReference>
<evidence type="ECO:0000256" key="7">
    <source>
        <dbReference type="ARBA" id="ARBA00023125"/>
    </source>
</evidence>
<gene>
    <name evidence="16" type="ORF">J0S82_002411</name>
</gene>
<feature type="compositionally biased region" description="Acidic residues" evidence="14">
    <location>
        <begin position="1383"/>
        <end position="1404"/>
    </location>
</feature>
<feature type="DNA-binding region" description="Homeobox" evidence="12">
    <location>
        <begin position="1057"/>
        <end position="1104"/>
    </location>
</feature>
<feature type="domain" description="Homeobox" evidence="15">
    <location>
        <begin position="243"/>
        <end position="303"/>
    </location>
</feature>
<proteinExistence type="inferred from homology"/>
<reference evidence="16" key="1">
    <citation type="journal article" date="2021" name="Evol. Appl.">
        <title>The genome of the Pyrenean desman and the effects of bottlenecks and inbreeding on the genomic landscape of an endangered species.</title>
        <authorList>
            <person name="Escoda L."/>
            <person name="Castresana J."/>
        </authorList>
    </citation>
    <scope>NUCLEOTIDE SEQUENCE</scope>
    <source>
        <strain evidence="16">IBE-C5619</strain>
    </source>
</reference>
<dbReference type="PROSITE" id="PS50071">
    <property type="entry name" value="HOMEOBOX_2"/>
    <property type="match status" value="4"/>
</dbReference>
<feature type="region of interest" description="Disordered" evidence="14">
    <location>
        <begin position="502"/>
        <end position="523"/>
    </location>
</feature>
<evidence type="ECO:0000256" key="3">
    <source>
        <dbReference type="ARBA" id="ARBA00006317"/>
    </source>
</evidence>
<comment type="similarity">
    <text evidence="4">Belongs to the Antp homeobox family.</text>
</comment>
<dbReference type="Pfam" id="PF00046">
    <property type="entry name" value="Homeodomain"/>
    <property type="match status" value="3"/>
</dbReference>
<dbReference type="SMART" id="SM00389">
    <property type="entry name" value="HOX"/>
    <property type="match status" value="4"/>
</dbReference>
<dbReference type="GO" id="GO:0005654">
    <property type="term" value="C:nucleoplasm"/>
    <property type="evidence" value="ECO:0007669"/>
    <property type="project" value="UniProtKB-ARBA"/>
</dbReference>
<dbReference type="Pfam" id="PF12045">
    <property type="entry name" value="DUF3528"/>
    <property type="match status" value="1"/>
</dbReference>
<dbReference type="OrthoDB" id="6159439at2759"/>
<feature type="domain" description="Homeobox" evidence="15">
    <location>
        <begin position="1309"/>
        <end position="1369"/>
    </location>
</feature>
<dbReference type="InterPro" id="IPR046333">
    <property type="entry name" value="HXA10/ABDB-like"/>
</dbReference>
<feature type="region of interest" description="Disordered" evidence="14">
    <location>
        <begin position="185"/>
        <end position="250"/>
    </location>
</feature>
<dbReference type="GO" id="GO:0006351">
    <property type="term" value="P:DNA-templated transcription"/>
    <property type="evidence" value="ECO:0007669"/>
    <property type="project" value="InterPro"/>
</dbReference>
<feature type="region of interest" description="Disordered" evidence="14">
    <location>
        <begin position="697"/>
        <end position="786"/>
    </location>
</feature>
<dbReference type="InterPro" id="IPR009057">
    <property type="entry name" value="Homeodomain-like_sf"/>
</dbReference>
<comment type="subcellular location">
    <subcellularLocation>
        <location evidence="2 12 13">Nucleus</location>
    </subcellularLocation>
</comment>
<evidence type="ECO:0000256" key="4">
    <source>
        <dbReference type="ARBA" id="ARBA00009107"/>
    </source>
</evidence>
<keyword evidence="8 12" id="KW-0371">Homeobox</keyword>
<keyword evidence="6" id="KW-0805">Transcription regulation</keyword>
<keyword evidence="5" id="KW-0217">Developmental protein</keyword>
<dbReference type="PANTHER" id="PTHR45874">
    <property type="entry name" value="HOMEOBOX PROTEIN ABDOMINAL-B"/>
    <property type="match status" value="1"/>
</dbReference>
<evidence type="ECO:0000256" key="12">
    <source>
        <dbReference type="PROSITE-ProRule" id="PRU00108"/>
    </source>
</evidence>
<accession>A0A8J6AHB0</accession>
<evidence type="ECO:0000256" key="14">
    <source>
        <dbReference type="SAM" id="MobiDB-lite"/>
    </source>
</evidence>
<dbReference type="InterPro" id="IPR001827">
    <property type="entry name" value="Homeobox_Antennapedia_CS"/>
</dbReference>
<evidence type="ECO:0000313" key="17">
    <source>
        <dbReference type="Proteomes" id="UP000700334"/>
    </source>
</evidence>
<dbReference type="Gene3D" id="1.10.10.60">
    <property type="entry name" value="Homeodomain-like"/>
    <property type="match status" value="4"/>
</dbReference>
<comment type="caution">
    <text evidence="16">The sequence shown here is derived from an EMBL/GenBank/DDBJ whole genome shotgun (WGS) entry which is preliminary data.</text>
</comment>
<feature type="region of interest" description="Disordered" evidence="14">
    <location>
        <begin position="1217"/>
        <end position="1240"/>
    </location>
</feature>
<feature type="compositionally biased region" description="Polar residues" evidence="14">
    <location>
        <begin position="502"/>
        <end position="517"/>
    </location>
</feature>
<evidence type="ECO:0000256" key="11">
    <source>
        <dbReference type="ARBA" id="ARBA00040961"/>
    </source>
</evidence>
<name>A0A8J6AHB0_GALPY</name>
<dbReference type="InterPro" id="IPR001356">
    <property type="entry name" value="HD"/>
</dbReference>
<dbReference type="PANTHER" id="PTHR45874:SF2">
    <property type="entry name" value="HOMEOBOX PROTEIN HOX-C10"/>
    <property type="match status" value="1"/>
</dbReference>
<evidence type="ECO:0000256" key="2">
    <source>
        <dbReference type="ARBA" id="ARBA00004123"/>
    </source>
</evidence>
<dbReference type="CDD" id="cd00086">
    <property type="entry name" value="homeodomain"/>
    <property type="match status" value="4"/>
</dbReference>
<comment type="similarity">
    <text evidence="3">Belongs to the Abd-B homeobox family.</text>
</comment>
<dbReference type="EMBL" id="JAGFMF010011636">
    <property type="protein sequence ID" value="KAG8518310.1"/>
    <property type="molecule type" value="Genomic_DNA"/>
</dbReference>
<dbReference type="PROSITE" id="PS00032">
    <property type="entry name" value="ANTENNAPEDIA"/>
    <property type="match status" value="1"/>
</dbReference>
<dbReference type="SUPFAM" id="SSF46689">
    <property type="entry name" value="Homeodomain-like"/>
    <property type="match status" value="4"/>
</dbReference>
<evidence type="ECO:0000256" key="13">
    <source>
        <dbReference type="RuleBase" id="RU000682"/>
    </source>
</evidence>
<evidence type="ECO:0000259" key="15">
    <source>
        <dbReference type="PROSITE" id="PS50071"/>
    </source>
</evidence>
<dbReference type="Pfam" id="PF04617">
    <property type="entry name" value="Hox9_act"/>
    <property type="match status" value="1"/>
</dbReference>
<feature type="compositionally biased region" description="Polar residues" evidence="14">
    <location>
        <begin position="1220"/>
        <end position="1240"/>
    </location>
</feature>
<dbReference type="FunFam" id="1.10.10.60:FF:000166">
    <property type="entry name" value="homeobox protein Hox-C11"/>
    <property type="match status" value="1"/>
</dbReference>
<feature type="domain" description="Homeobox" evidence="15">
    <location>
        <begin position="1055"/>
        <end position="1103"/>
    </location>
</feature>
<keyword evidence="7 12" id="KW-0238">DNA-binding</keyword>
<feature type="compositionally biased region" description="Polar residues" evidence="14">
    <location>
        <begin position="714"/>
        <end position="729"/>
    </location>
</feature>
<keyword evidence="10 12" id="KW-0539">Nucleus</keyword>
<feature type="non-terminal residue" evidence="16">
    <location>
        <position position="1404"/>
    </location>
</feature>
<evidence type="ECO:0000256" key="1">
    <source>
        <dbReference type="ARBA" id="ARBA00003263"/>
    </source>
</evidence>
<feature type="DNA-binding region" description="Homeobox" evidence="12">
    <location>
        <begin position="245"/>
        <end position="304"/>
    </location>
</feature>
<evidence type="ECO:0000256" key="8">
    <source>
        <dbReference type="ARBA" id="ARBA00023155"/>
    </source>
</evidence>
<feature type="DNA-binding region" description="Homeobox" evidence="12">
    <location>
        <begin position="1311"/>
        <end position="1370"/>
    </location>
</feature>
<keyword evidence="17" id="KW-1185">Reference proteome</keyword>
<keyword evidence="9" id="KW-0804">Transcription</keyword>
<dbReference type="InterPro" id="IPR020479">
    <property type="entry name" value="HD_metazoa"/>
</dbReference>
<feature type="domain" description="Homeobox" evidence="15">
    <location>
        <begin position="824"/>
        <end position="872"/>
    </location>
</feature>
<feature type="region of interest" description="Disordered" evidence="14">
    <location>
        <begin position="1369"/>
        <end position="1404"/>
    </location>
</feature>
<dbReference type="Proteomes" id="UP000700334">
    <property type="component" value="Unassembled WGS sequence"/>
</dbReference>
<dbReference type="PRINTS" id="PR00024">
    <property type="entry name" value="HOMEOBOX"/>
</dbReference>
<feature type="region of interest" description="Disordered" evidence="14">
    <location>
        <begin position="982"/>
        <end position="1048"/>
    </location>
</feature>
<evidence type="ECO:0000256" key="9">
    <source>
        <dbReference type="ARBA" id="ARBA00023163"/>
    </source>
</evidence>